<evidence type="ECO:0000256" key="6">
    <source>
        <dbReference type="ARBA" id="ARBA00022844"/>
    </source>
</evidence>
<reference evidence="13" key="2">
    <citation type="journal article" date="2016" name="PLoS ONE">
        <title>Genome Sequence of Canine Herpesvirus.</title>
        <authorList>
            <person name="Papageorgiou K.V."/>
            <person name="Suarez N.M."/>
            <person name="Wilkie G.S."/>
            <person name="McDonald M."/>
            <person name="Graham E.M."/>
            <person name="Davison A.J."/>
        </authorList>
    </citation>
    <scope>NUCLEOTIDE SEQUENCE [LARGE SCALE GENOMIC DNA]</scope>
    <source>
        <strain evidence="13">V777</strain>
    </source>
</reference>
<comment type="subcellular location">
    <subcellularLocation>
        <location evidence="2">Host membrane</location>
    </subcellularLocation>
    <subcellularLocation>
        <location evidence="1">Virion tegument</location>
    </subcellularLocation>
</comment>
<gene>
    <name evidence="13" type="primary">UL46</name>
</gene>
<reference evidence="13" key="1">
    <citation type="submission" date="2015-09" db="EMBL/GenBank/DDBJ databases">
        <authorList>
            <person name="Jackson K.R."/>
            <person name="Lunt B.L."/>
            <person name="Fisher J.N.B."/>
            <person name="Gardner A.V."/>
            <person name="Bailey M.E."/>
            <person name="Deus L.M."/>
            <person name="Earl A.S."/>
            <person name="Gibby P.D."/>
            <person name="Hartmann K.A."/>
            <person name="Liu J.E."/>
            <person name="Manci A.M."/>
            <person name="Nielsen D.A."/>
            <person name="Solomon M.B."/>
            <person name="Breakwell D.P."/>
            <person name="Burnett S.H."/>
            <person name="Grose J.H."/>
        </authorList>
    </citation>
    <scope>NUCLEOTIDE SEQUENCE</scope>
    <source>
        <strain evidence="13">V777</strain>
    </source>
</reference>
<evidence type="ECO:0000256" key="8">
    <source>
        <dbReference type="ARBA" id="ARBA00023015"/>
    </source>
</evidence>
<evidence type="ECO:0000256" key="2">
    <source>
        <dbReference type="ARBA" id="ARBA00004551"/>
    </source>
</evidence>
<proteinExistence type="inferred from homology"/>
<dbReference type="EMBL" id="KT819632">
    <property type="protein sequence ID" value="ALL25970.1"/>
    <property type="molecule type" value="Genomic_DNA"/>
</dbReference>
<evidence type="ECO:0000256" key="1">
    <source>
        <dbReference type="ARBA" id="ARBA00004535"/>
    </source>
</evidence>
<evidence type="ECO:0000256" key="11">
    <source>
        <dbReference type="ARBA" id="ARBA00033280"/>
    </source>
</evidence>
<keyword evidence="8" id="KW-0805">Transcription regulation</keyword>
<evidence type="ECO:0000256" key="3">
    <source>
        <dbReference type="ARBA" id="ARBA00010332"/>
    </source>
</evidence>
<evidence type="ECO:0000256" key="12">
    <source>
        <dbReference type="SAM" id="MobiDB-lite"/>
    </source>
</evidence>
<keyword evidence="9" id="KW-0472">Membrane</keyword>
<evidence type="ECO:0000256" key="9">
    <source>
        <dbReference type="ARBA" id="ARBA00023136"/>
    </source>
</evidence>
<comment type="similarity">
    <text evidence="3">Belongs to the herpesviridae HHV-1 VP11/12 protein family.</text>
</comment>
<dbReference type="GO" id="GO:0006355">
    <property type="term" value="P:regulation of DNA-templated transcription"/>
    <property type="evidence" value="ECO:0007669"/>
    <property type="project" value="InterPro"/>
</dbReference>
<keyword evidence="5" id="KW-0920">Virion tegument</keyword>
<evidence type="ECO:0000256" key="5">
    <source>
        <dbReference type="ARBA" id="ARBA00022580"/>
    </source>
</evidence>
<feature type="compositionally biased region" description="Polar residues" evidence="12">
    <location>
        <begin position="601"/>
        <end position="613"/>
    </location>
</feature>
<evidence type="ECO:0000256" key="10">
    <source>
        <dbReference type="ARBA" id="ARBA00023163"/>
    </source>
</evidence>
<sequence length="724" mass="83703">MSNFISVSSNAVSYGPYMKPSVSWIQESKNLLRKRINKGCMLPTPIDIMEAAVVALKENAEKISGPGLFCLERSIALSSIRNNSIPETVIINCITEDKEDEYRKMYKKMAKGNIDKLNFSSSAVWQVMIKNYWKYLKSSSGVDLVVDIVVNDSKTTQSLTTMLLWSTFSEKRLSKNPFKHKSENSKLKDILSELKCYFLKIEKYAYYMRPEDPMSKSEDTKIRLHELLSYTSMCYRWLLWFMDFIDSKVLQKIKKKSVSKQGPRETQNPRELFKRHLTNGPGISSGTGVSLILSEEIYKTLSIILSISDLWTSSSWSKNIHGITKAIISAIEIVSMIHHHNQYLINLVLGGYMCWSEGGMGDPFIIDALRRQGRFNCFVGELIPTIAAKNWFYMEKSVCAWFKFALAKSLVGHDSLTNHYLSVLGSIDNPHASTEERKIVGKRRASDQVSSIRMFNNFFNPPRVPLPAFPFDDQQSFVKLKNKNSKNPYLKMKSLMKSPTKSHEMLKAESMEWYGNVPENLEINSNSEDETPYSSPVFYDMNEKMKFSYASLANLTDEEIYASEYNYNSSPYQHPRRTSSRIQSTESESNFDYQHPRRTSSRIQSTESESNFDYQHPRRTSSRIQSTESESNFDYQHPRRTSSRIQSTESESNFDYQHPRRTSSRIQSTESESNFDYQHPRRTSSRIQSTESESNFDYQHPHVLKLERHIKKTKKEIVEKVTTV</sequence>
<evidence type="ECO:0000256" key="4">
    <source>
        <dbReference type="ARBA" id="ARBA00016652"/>
    </source>
</evidence>
<feature type="compositionally biased region" description="Polar residues" evidence="12">
    <location>
        <begin position="622"/>
        <end position="634"/>
    </location>
</feature>
<feature type="compositionally biased region" description="Polar residues" evidence="12">
    <location>
        <begin position="685"/>
        <end position="697"/>
    </location>
</feature>
<evidence type="ECO:0000256" key="7">
    <source>
        <dbReference type="ARBA" id="ARBA00022870"/>
    </source>
</evidence>
<organism evidence="13 14">
    <name type="scientific">Canid alphaherpesvirus 1</name>
    <dbReference type="NCBI Taxonomy" id="170325"/>
    <lineage>
        <taxon>Viruses</taxon>
        <taxon>Duplodnaviria</taxon>
        <taxon>Heunggongvirae</taxon>
        <taxon>Peploviricota</taxon>
        <taxon>Herviviricetes</taxon>
        <taxon>Herpesvirales</taxon>
        <taxon>Orthoherpesviridae</taxon>
        <taxon>Alphaherpesvirinae</taxon>
        <taxon>Varicellovirus</taxon>
        <taxon>Varicellovirus canidalpha1</taxon>
    </lineage>
</organism>
<dbReference type="Proteomes" id="UP000130192">
    <property type="component" value="Genome"/>
</dbReference>
<keyword evidence="10" id="KW-0804">Transcription</keyword>
<name>A0A172DSH0_9ALPH</name>
<evidence type="ECO:0000313" key="13">
    <source>
        <dbReference type="EMBL" id="ALL25970.1"/>
    </source>
</evidence>
<feature type="compositionally biased region" description="Polar residues" evidence="12">
    <location>
        <begin position="664"/>
        <end position="676"/>
    </location>
</feature>
<keyword evidence="6" id="KW-0946">Virion</keyword>
<feature type="region of interest" description="Disordered" evidence="12">
    <location>
        <begin position="568"/>
        <end position="700"/>
    </location>
</feature>
<feature type="compositionally biased region" description="Polar residues" evidence="12">
    <location>
        <begin position="580"/>
        <end position="592"/>
    </location>
</feature>
<dbReference type="InterPro" id="IPR005051">
    <property type="entry name" value="Herpes_UL46"/>
</dbReference>
<evidence type="ECO:0000313" key="14">
    <source>
        <dbReference type="Proteomes" id="UP000130192"/>
    </source>
</evidence>
<dbReference type="GO" id="GO:0019033">
    <property type="term" value="C:viral tegument"/>
    <property type="evidence" value="ECO:0007669"/>
    <property type="project" value="UniProtKB-SubCell"/>
</dbReference>
<dbReference type="GO" id="GO:0033644">
    <property type="term" value="C:host cell membrane"/>
    <property type="evidence" value="ECO:0007669"/>
    <property type="project" value="UniProtKB-SubCell"/>
</dbReference>
<protein>
    <recommendedName>
        <fullName evidence="4">Tegument protein UL46 homolog</fullName>
    </recommendedName>
    <alternativeName>
        <fullName evidence="11">Tegument protein VP11/12 homolog</fullName>
    </alternativeName>
</protein>
<keyword evidence="7" id="KW-1043">Host membrane</keyword>
<accession>A0A172DSH0</accession>
<dbReference type="Pfam" id="PF03387">
    <property type="entry name" value="Herpes_UL46"/>
    <property type="match status" value="1"/>
</dbReference>
<feature type="compositionally biased region" description="Polar residues" evidence="12">
    <location>
        <begin position="643"/>
        <end position="655"/>
    </location>
</feature>